<dbReference type="Proteomes" id="UP000758603">
    <property type="component" value="Unassembled WGS sequence"/>
</dbReference>
<protein>
    <submittedName>
        <fullName evidence="1">Uncharacterized protein</fullName>
    </submittedName>
</protein>
<proteinExistence type="predicted"/>
<dbReference type="GeneID" id="70125527"/>
<evidence type="ECO:0000313" key="2">
    <source>
        <dbReference type="Proteomes" id="UP000758603"/>
    </source>
</evidence>
<reference evidence="1" key="1">
    <citation type="journal article" date="2021" name="Nat. Commun.">
        <title>Genetic determinants of endophytism in the Arabidopsis root mycobiome.</title>
        <authorList>
            <person name="Mesny F."/>
            <person name="Miyauchi S."/>
            <person name="Thiergart T."/>
            <person name="Pickel B."/>
            <person name="Atanasova L."/>
            <person name="Karlsson M."/>
            <person name="Huettel B."/>
            <person name="Barry K.W."/>
            <person name="Haridas S."/>
            <person name="Chen C."/>
            <person name="Bauer D."/>
            <person name="Andreopoulos W."/>
            <person name="Pangilinan J."/>
            <person name="LaButti K."/>
            <person name="Riley R."/>
            <person name="Lipzen A."/>
            <person name="Clum A."/>
            <person name="Drula E."/>
            <person name="Henrissat B."/>
            <person name="Kohler A."/>
            <person name="Grigoriev I.V."/>
            <person name="Martin F.M."/>
            <person name="Hacquard S."/>
        </authorList>
    </citation>
    <scope>NUCLEOTIDE SEQUENCE</scope>
    <source>
        <strain evidence="1">MPI-SDFR-AT-0073</strain>
    </source>
</reference>
<comment type="caution">
    <text evidence="1">The sequence shown here is derived from an EMBL/GenBank/DDBJ whole genome shotgun (WGS) entry which is preliminary data.</text>
</comment>
<name>A0A9P8RP62_9PEZI</name>
<dbReference type="AlphaFoldDB" id="A0A9P8RP62"/>
<keyword evidence="2" id="KW-1185">Reference proteome</keyword>
<evidence type="ECO:0000313" key="1">
    <source>
        <dbReference type="EMBL" id="KAH6647613.1"/>
    </source>
</evidence>
<accession>A0A9P8RP62</accession>
<gene>
    <name evidence="1" type="ORF">BKA67DRAFT_392774</name>
</gene>
<organism evidence="1 2">
    <name type="scientific">Truncatella angustata</name>
    <dbReference type="NCBI Taxonomy" id="152316"/>
    <lineage>
        <taxon>Eukaryota</taxon>
        <taxon>Fungi</taxon>
        <taxon>Dikarya</taxon>
        <taxon>Ascomycota</taxon>
        <taxon>Pezizomycotina</taxon>
        <taxon>Sordariomycetes</taxon>
        <taxon>Xylariomycetidae</taxon>
        <taxon>Amphisphaeriales</taxon>
        <taxon>Sporocadaceae</taxon>
        <taxon>Truncatella</taxon>
    </lineage>
</organism>
<dbReference type="RefSeq" id="XP_045954125.1">
    <property type="nucleotide sequence ID" value="XM_046096635.1"/>
</dbReference>
<sequence length="194" mass="21974">MGSAKSEQIRRVRARQYRPLRGEMCVEDRGQCWIRYRALGSPSEFSNCYAQLMPRLSGDRKDLRPPTAQDYVSLKKHQVSLGKGAKDMHFSPSLAEITLGMEDDDPFNERLESESLLDDPKSFDDLSLAIRRAVQLPTLRRLRLETLWALSPASFGPHPDLPAICCPSLEELTIDVSMTTPDGRYLKMGDLYQA</sequence>
<dbReference type="EMBL" id="JAGPXC010000008">
    <property type="protein sequence ID" value="KAH6647613.1"/>
    <property type="molecule type" value="Genomic_DNA"/>
</dbReference>
<dbReference type="OrthoDB" id="5333491at2759"/>